<organism evidence="6 7">
    <name type="scientific">Beauveria asiatica</name>
    <dbReference type="NCBI Taxonomy" id="1069075"/>
    <lineage>
        <taxon>Eukaryota</taxon>
        <taxon>Fungi</taxon>
        <taxon>Dikarya</taxon>
        <taxon>Ascomycota</taxon>
        <taxon>Pezizomycotina</taxon>
        <taxon>Sordariomycetes</taxon>
        <taxon>Hypocreomycetidae</taxon>
        <taxon>Hypocreales</taxon>
        <taxon>Cordycipitaceae</taxon>
        <taxon>Beauveria</taxon>
    </lineage>
</organism>
<protein>
    <recommendedName>
        <fullName evidence="8">O-methyltransferase</fullName>
    </recommendedName>
</protein>
<dbReference type="Pfam" id="PF13578">
    <property type="entry name" value="Methyltransf_24"/>
    <property type="match status" value="1"/>
</dbReference>
<gene>
    <name evidence="6" type="ORF">G3M48_001259</name>
</gene>
<evidence type="ECO:0000256" key="5">
    <source>
        <dbReference type="SAM" id="MobiDB-lite"/>
    </source>
</evidence>
<dbReference type="PANTHER" id="PTHR43167:SF1">
    <property type="entry name" value="PUTATIVE (AFU_ORTHOLOGUE AFUA_6G01830)-RELATED"/>
    <property type="match status" value="1"/>
</dbReference>
<accession>A0AAW0S0K3</accession>
<dbReference type="Gene3D" id="3.40.50.150">
    <property type="entry name" value="Vaccinia Virus protein VP39"/>
    <property type="match status" value="1"/>
</dbReference>
<dbReference type="Proteomes" id="UP001397290">
    <property type="component" value="Unassembled WGS sequence"/>
</dbReference>
<evidence type="ECO:0000313" key="7">
    <source>
        <dbReference type="Proteomes" id="UP001397290"/>
    </source>
</evidence>
<dbReference type="SUPFAM" id="SSF53335">
    <property type="entry name" value="S-adenosyl-L-methionine-dependent methyltransferases"/>
    <property type="match status" value="1"/>
</dbReference>
<dbReference type="GO" id="GO:0008171">
    <property type="term" value="F:O-methyltransferase activity"/>
    <property type="evidence" value="ECO:0007669"/>
    <property type="project" value="InterPro"/>
</dbReference>
<proteinExistence type="inferred from homology"/>
<sequence>MSDYTSNKKEQNGHLSMMVIVHLSRGRNYSRSTSRRTQHSIRPAGRGKIAQAAVTRIESGHAPTLLGHNFIVREGGIRSRGKGYPLKTEPALVRRVHLSIALQTFHPFHNYKSTMDSLSTGRVAQVLEKLHREADLADGPMYQNETADDVEGHWVTRIIESEMRDLKGTYRGLAGNFLSVSPTFGRHLYMAARACKAKCIVEFGTSMGVSAIYMAAALRDNGGGRLITTEFEPGKAENAKAHIMAAGLEDLVEVRVGDARQTLASGIGNKIDMLLIDGALSLYLPVLKMMEPHLESGALIFADNATDNATDNAGGYIKT</sequence>
<comment type="caution">
    <text evidence="6">The sequence shown here is derived from an EMBL/GenBank/DDBJ whole genome shotgun (WGS) entry which is preliminary data.</text>
</comment>
<dbReference type="AlphaFoldDB" id="A0AAW0S0K3"/>
<comment type="similarity">
    <text evidence="4">Belongs to the class I-like SAM-binding methyltransferase superfamily. Cation-dependent O-methyltransferase family.</text>
</comment>
<keyword evidence="2" id="KW-0808">Transferase</keyword>
<reference evidence="6 7" key="1">
    <citation type="submission" date="2020-02" db="EMBL/GenBank/DDBJ databases">
        <title>Comparative genomics of the hypocrealean fungal genus Beauvera.</title>
        <authorList>
            <person name="Showalter D.N."/>
            <person name="Bushley K.E."/>
            <person name="Rehner S.A."/>
        </authorList>
    </citation>
    <scope>NUCLEOTIDE SEQUENCE [LARGE SCALE GENOMIC DNA]</scope>
    <source>
        <strain evidence="6 7">ARSEF4384</strain>
    </source>
</reference>
<keyword evidence="7" id="KW-1185">Reference proteome</keyword>
<dbReference type="EMBL" id="JAAHCF010000134">
    <property type="protein sequence ID" value="KAK8147646.1"/>
    <property type="molecule type" value="Genomic_DNA"/>
</dbReference>
<dbReference type="InterPro" id="IPR002935">
    <property type="entry name" value="SAM_O-MeTrfase"/>
</dbReference>
<keyword evidence="1" id="KW-0489">Methyltransferase</keyword>
<evidence type="ECO:0000256" key="3">
    <source>
        <dbReference type="ARBA" id="ARBA00022691"/>
    </source>
</evidence>
<evidence type="ECO:0000256" key="4">
    <source>
        <dbReference type="ARBA" id="ARBA00023453"/>
    </source>
</evidence>
<dbReference type="PROSITE" id="PS51682">
    <property type="entry name" value="SAM_OMT_I"/>
    <property type="match status" value="1"/>
</dbReference>
<dbReference type="PANTHER" id="PTHR43167">
    <property type="entry name" value="PUTATIVE (AFU_ORTHOLOGUE AFUA_6G01830)-RELATED"/>
    <property type="match status" value="1"/>
</dbReference>
<evidence type="ECO:0000256" key="2">
    <source>
        <dbReference type="ARBA" id="ARBA00022679"/>
    </source>
</evidence>
<keyword evidence="3" id="KW-0949">S-adenosyl-L-methionine</keyword>
<evidence type="ECO:0000256" key="1">
    <source>
        <dbReference type="ARBA" id="ARBA00022603"/>
    </source>
</evidence>
<dbReference type="InterPro" id="IPR029063">
    <property type="entry name" value="SAM-dependent_MTases_sf"/>
</dbReference>
<evidence type="ECO:0000313" key="6">
    <source>
        <dbReference type="EMBL" id="KAK8147646.1"/>
    </source>
</evidence>
<evidence type="ECO:0008006" key="8">
    <source>
        <dbReference type="Google" id="ProtNLM"/>
    </source>
</evidence>
<name>A0AAW0S0K3_9HYPO</name>
<dbReference type="GO" id="GO:0032259">
    <property type="term" value="P:methylation"/>
    <property type="evidence" value="ECO:0007669"/>
    <property type="project" value="UniProtKB-KW"/>
</dbReference>
<feature type="region of interest" description="Disordered" evidence="5">
    <location>
        <begin position="26"/>
        <end position="47"/>
    </location>
</feature>
<dbReference type="CDD" id="cd02440">
    <property type="entry name" value="AdoMet_MTases"/>
    <property type="match status" value="1"/>
</dbReference>